<keyword evidence="4" id="KW-0963">Cytoplasm</keyword>
<evidence type="ECO:0000313" key="17">
    <source>
        <dbReference type="Proteomes" id="UP000606274"/>
    </source>
</evidence>
<feature type="compositionally biased region" description="Pro residues" evidence="14">
    <location>
        <begin position="313"/>
        <end position="328"/>
    </location>
</feature>
<keyword evidence="17" id="KW-1185">Reference proteome</keyword>
<keyword evidence="9" id="KW-0965">Cell junction</keyword>
<dbReference type="SUPFAM" id="SSF57716">
    <property type="entry name" value="Glucocorticoid receptor-like (DNA-binding domain)"/>
    <property type="match status" value="2"/>
</dbReference>
<dbReference type="EMBL" id="JABFDY010000004">
    <property type="protein sequence ID" value="KAF7708590.1"/>
    <property type="molecule type" value="Genomic_DNA"/>
</dbReference>
<dbReference type="AlphaFoldDB" id="A0A8T0BTE2"/>
<dbReference type="GO" id="GO:0005925">
    <property type="term" value="C:focal adhesion"/>
    <property type="evidence" value="ECO:0007669"/>
    <property type="project" value="UniProtKB-SubCell"/>
</dbReference>
<evidence type="ECO:0000256" key="5">
    <source>
        <dbReference type="ARBA" id="ARBA00022723"/>
    </source>
</evidence>
<dbReference type="CDD" id="cd09435">
    <property type="entry name" value="LIM3_Zyxin"/>
    <property type="match status" value="1"/>
</dbReference>
<evidence type="ECO:0000256" key="1">
    <source>
        <dbReference type="ARBA" id="ARBA00004245"/>
    </source>
</evidence>
<keyword evidence="5 13" id="KW-0479">Metal-binding</keyword>
<feature type="domain" description="LIM zinc-binding" evidence="15">
    <location>
        <begin position="502"/>
        <end position="561"/>
    </location>
</feature>
<dbReference type="GO" id="GO:0001725">
    <property type="term" value="C:stress fiber"/>
    <property type="evidence" value="ECO:0007669"/>
    <property type="project" value="TreeGrafter"/>
</dbReference>
<dbReference type="PANTHER" id="PTHR24212">
    <property type="entry name" value="ZYXIN/TRIP6"/>
    <property type="match status" value="1"/>
</dbReference>
<name>A0A8T0BTE2_SILME</name>
<dbReference type="GO" id="GO:0007179">
    <property type="term" value="P:transforming growth factor beta receptor signaling pathway"/>
    <property type="evidence" value="ECO:0007669"/>
    <property type="project" value="TreeGrafter"/>
</dbReference>
<sequence length="695" mass="73530">MEDSNGSKPFMVTSSLSFQVNAPSFYNQPKRFASVAPPRPKGPSNQSQPPTFSSSIASTATVGRVGEIPPPLSIGDDFPPPPPPMDADLPAPPPECQLTPPASEAPPPAFPPPPPFAEDLPLPAPPEDVSFVSSESSHAPPPPPPPPPPAPPLPAPGTVVSLQKSLDKQTSFDRQLDSLTDMLSEMETRRPFNPKMSSQPSSVPSPKPPAPPPTAPKPSLSFLPPPELQDRPPPAPWAEELRARSTLRQGGTSTASAPASGAPPTKGPAAAPKSTFTPSQPASNFIPKPVNNMSSATAKGVNLAPKVTSHTSFPPPPAAPPGPPPPPAFNSSVPAPAPAFSNTKAFLPVNQEKTSPPPVSPQPKPAPPPAYPQPKPAPPPASPQPKPAPPPAYPQHKPAPPPASPQPKPAPPPASPQPKPAPPPASPQPKPAPSLTSTASPYGNTMSSQTPRALQPKATGAGPPPGGVPLSMREVEELERMTKDFIKDMDNRAPVITSAPTEVCGKCGEALSRSQPAVRAMDKLFHSHCFCCLTCQRPLQGMQFYDRDGTPECEECYVNSLAICSRCGERITDRVLKAVGQCFHAHCFRCTSCSCTLEGSPFITDDDNKPYCVPDYHRRFSPLCVSCNEPIVPEPGSEETLRVVALEKNFHLKCYRCEDCARPLSIEADADGCYPLDGRILCMKCHTKRAKQAMK</sequence>
<dbReference type="GO" id="GO:0046872">
    <property type="term" value="F:metal ion binding"/>
    <property type="evidence" value="ECO:0007669"/>
    <property type="project" value="UniProtKB-KW"/>
</dbReference>
<organism evidence="16 17">
    <name type="scientific">Silurus meridionalis</name>
    <name type="common">Southern catfish</name>
    <name type="synonym">Silurus soldatovi meridionalis</name>
    <dbReference type="NCBI Taxonomy" id="175797"/>
    <lineage>
        <taxon>Eukaryota</taxon>
        <taxon>Metazoa</taxon>
        <taxon>Chordata</taxon>
        <taxon>Craniata</taxon>
        <taxon>Vertebrata</taxon>
        <taxon>Euteleostomi</taxon>
        <taxon>Actinopterygii</taxon>
        <taxon>Neopterygii</taxon>
        <taxon>Teleostei</taxon>
        <taxon>Ostariophysi</taxon>
        <taxon>Siluriformes</taxon>
        <taxon>Siluridae</taxon>
        <taxon>Silurus</taxon>
    </lineage>
</organism>
<evidence type="ECO:0000313" key="16">
    <source>
        <dbReference type="EMBL" id="KAF7708590.1"/>
    </source>
</evidence>
<dbReference type="GO" id="GO:0007155">
    <property type="term" value="P:cell adhesion"/>
    <property type="evidence" value="ECO:0007669"/>
    <property type="project" value="UniProtKB-KW"/>
</dbReference>
<feature type="compositionally biased region" description="Pro residues" evidence="14">
    <location>
        <begin position="355"/>
        <end position="432"/>
    </location>
</feature>
<comment type="caution">
    <text evidence="16">The sequence shown here is derived from an EMBL/GenBank/DDBJ whole genome shotgun (WGS) entry which is preliminary data.</text>
</comment>
<comment type="subcellular location">
    <subcellularLocation>
        <location evidence="2">Cell junction</location>
        <location evidence="2">Focal adhesion</location>
    </subcellularLocation>
    <subcellularLocation>
        <location evidence="1">Cytoplasm</location>
        <location evidence="1">Cytoskeleton</location>
    </subcellularLocation>
</comment>
<feature type="compositionally biased region" description="Low complexity" evidence="14">
    <location>
        <begin position="329"/>
        <end position="341"/>
    </location>
</feature>
<feature type="region of interest" description="Disordered" evidence="14">
    <location>
        <begin position="29"/>
        <end position="470"/>
    </location>
</feature>
<keyword evidence="6" id="KW-0677">Repeat</keyword>
<feature type="compositionally biased region" description="Basic and acidic residues" evidence="14">
    <location>
        <begin position="165"/>
        <end position="176"/>
    </location>
</feature>
<dbReference type="GO" id="GO:0005737">
    <property type="term" value="C:cytoplasm"/>
    <property type="evidence" value="ECO:0007669"/>
    <property type="project" value="TreeGrafter"/>
</dbReference>
<protein>
    <recommendedName>
        <fullName evidence="12">Zyxin</fullName>
    </recommendedName>
</protein>
<dbReference type="PANTHER" id="PTHR24212:SF1">
    <property type="entry name" value="ZYXIN"/>
    <property type="match status" value="1"/>
</dbReference>
<proteinExistence type="inferred from homology"/>
<evidence type="ECO:0000256" key="10">
    <source>
        <dbReference type="ARBA" id="ARBA00023038"/>
    </source>
</evidence>
<feature type="compositionally biased region" description="Pro residues" evidence="14">
    <location>
        <begin position="68"/>
        <end position="95"/>
    </location>
</feature>
<dbReference type="InterPro" id="IPR001781">
    <property type="entry name" value="Znf_LIM"/>
</dbReference>
<feature type="compositionally biased region" description="Pro residues" evidence="14">
    <location>
        <begin position="203"/>
        <end position="216"/>
    </location>
</feature>
<dbReference type="GO" id="GO:0007229">
    <property type="term" value="P:integrin-mediated signaling pathway"/>
    <property type="evidence" value="ECO:0007669"/>
    <property type="project" value="TreeGrafter"/>
</dbReference>
<keyword evidence="7 13" id="KW-0862">Zinc</keyword>
<feature type="compositionally biased region" description="Pro residues" evidence="14">
    <location>
        <begin position="223"/>
        <end position="236"/>
    </location>
</feature>
<evidence type="ECO:0000256" key="8">
    <source>
        <dbReference type="ARBA" id="ARBA00022889"/>
    </source>
</evidence>
<dbReference type="Gene3D" id="2.10.110.10">
    <property type="entry name" value="Cysteine Rich Protein"/>
    <property type="match status" value="3"/>
</dbReference>
<reference evidence="16" key="1">
    <citation type="submission" date="2020-08" db="EMBL/GenBank/DDBJ databases">
        <title>Chromosome-level assembly of Southern catfish (Silurus meridionalis) provides insights into visual adaptation to the nocturnal and benthic lifestyles.</title>
        <authorList>
            <person name="Zhang Y."/>
            <person name="Wang D."/>
            <person name="Peng Z."/>
        </authorList>
    </citation>
    <scope>NUCLEOTIDE SEQUENCE</scope>
    <source>
        <strain evidence="16">SWU-2019-XX</strain>
        <tissue evidence="16">Muscle</tissue>
    </source>
</reference>
<feature type="compositionally biased region" description="Pro residues" evidence="14">
    <location>
        <begin position="103"/>
        <end position="126"/>
    </location>
</feature>
<feature type="compositionally biased region" description="Polar residues" evidence="14">
    <location>
        <begin position="43"/>
        <end position="61"/>
    </location>
</feature>
<evidence type="ECO:0000256" key="14">
    <source>
        <dbReference type="SAM" id="MobiDB-lite"/>
    </source>
</evidence>
<dbReference type="Pfam" id="PF00412">
    <property type="entry name" value="LIM"/>
    <property type="match status" value="3"/>
</dbReference>
<dbReference type="SMART" id="SM00132">
    <property type="entry name" value="LIM"/>
    <property type="match status" value="3"/>
</dbReference>
<evidence type="ECO:0000256" key="2">
    <source>
        <dbReference type="ARBA" id="ARBA00004246"/>
    </source>
</evidence>
<evidence type="ECO:0000256" key="11">
    <source>
        <dbReference type="ARBA" id="ARBA00023212"/>
    </source>
</evidence>
<evidence type="ECO:0000256" key="12">
    <source>
        <dbReference type="ARBA" id="ARBA00039396"/>
    </source>
</evidence>
<dbReference type="PROSITE" id="PS50023">
    <property type="entry name" value="LIM_DOMAIN_2"/>
    <property type="match status" value="3"/>
</dbReference>
<feature type="domain" description="LIM zinc-binding" evidence="15">
    <location>
        <begin position="623"/>
        <end position="692"/>
    </location>
</feature>
<gene>
    <name evidence="16" type="ORF">HF521_017647</name>
</gene>
<comment type="similarity">
    <text evidence="3">Belongs to the zyxin/ajuba family.</text>
</comment>
<feature type="compositionally biased region" description="Polar residues" evidence="14">
    <location>
        <begin position="435"/>
        <end position="452"/>
    </location>
</feature>
<evidence type="ECO:0000256" key="4">
    <source>
        <dbReference type="ARBA" id="ARBA00022490"/>
    </source>
</evidence>
<dbReference type="FunFam" id="2.10.110.10:FF:000057">
    <property type="entry name" value="Zyxin"/>
    <property type="match status" value="1"/>
</dbReference>
<evidence type="ECO:0000259" key="15">
    <source>
        <dbReference type="PROSITE" id="PS50023"/>
    </source>
</evidence>
<evidence type="ECO:0000256" key="13">
    <source>
        <dbReference type="PROSITE-ProRule" id="PRU00125"/>
    </source>
</evidence>
<feature type="domain" description="LIM zinc-binding" evidence="15">
    <location>
        <begin position="562"/>
        <end position="622"/>
    </location>
</feature>
<feature type="compositionally biased region" description="Pro residues" evidence="14">
    <location>
        <begin position="139"/>
        <end position="155"/>
    </location>
</feature>
<feature type="compositionally biased region" description="Low complexity" evidence="14">
    <location>
        <begin position="250"/>
        <end position="275"/>
    </location>
</feature>
<evidence type="ECO:0000256" key="3">
    <source>
        <dbReference type="ARBA" id="ARBA00009611"/>
    </source>
</evidence>
<evidence type="ECO:0000256" key="6">
    <source>
        <dbReference type="ARBA" id="ARBA00022737"/>
    </source>
</evidence>
<evidence type="ECO:0000256" key="7">
    <source>
        <dbReference type="ARBA" id="ARBA00022833"/>
    </source>
</evidence>
<accession>A0A8T0BTE2</accession>
<evidence type="ECO:0000256" key="9">
    <source>
        <dbReference type="ARBA" id="ARBA00022949"/>
    </source>
</evidence>
<keyword evidence="10 13" id="KW-0440">LIM domain</keyword>
<keyword evidence="11" id="KW-0206">Cytoskeleton</keyword>
<dbReference type="OrthoDB" id="25414at2759"/>
<keyword evidence="8" id="KW-0130">Cell adhesion</keyword>
<dbReference type="Proteomes" id="UP000606274">
    <property type="component" value="Unassembled WGS sequence"/>
</dbReference>